<feature type="compositionally biased region" description="Basic and acidic residues" evidence="1">
    <location>
        <begin position="114"/>
        <end position="124"/>
    </location>
</feature>
<gene>
    <name evidence="2" type="primary">A09p030810.1_BraROA</name>
    <name evidence="2" type="ORF">IGI04_035339</name>
</gene>
<feature type="compositionally biased region" description="Basic and acidic residues" evidence="1">
    <location>
        <begin position="73"/>
        <end position="106"/>
    </location>
</feature>
<accession>A0ABQ7LBA2</accession>
<evidence type="ECO:0000313" key="2">
    <source>
        <dbReference type="EMBL" id="KAG5383869.1"/>
    </source>
</evidence>
<proteinExistence type="predicted"/>
<dbReference type="Proteomes" id="UP000823674">
    <property type="component" value="Chromosome A09"/>
</dbReference>
<dbReference type="EMBL" id="JADBGQ010000008">
    <property type="protein sequence ID" value="KAG5383869.1"/>
    <property type="molecule type" value="Genomic_DNA"/>
</dbReference>
<feature type="region of interest" description="Disordered" evidence="1">
    <location>
        <begin position="35"/>
        <end position="124"/>
    </location>
</feature>
<comment type="caution">
    <text evidence="2">The sequence shown here is derived from an EMBL/GenBank/DDBJ whole genome shotgun (WGS) entry which is preliminary data.</text>
</comment>
<sequence>MYGIDLINPMIHIIPEIGRDITPIKNKGRWCIRLEKIDDRERSGTNSMPPHPSSNHRHNREWAPDSQSGSRFRRYDREQGRHMHQRTHTEWRPIKDKPEGESRKDTTTLVPKTFEMEEERKRKL</sequence>
<evidence type="ECO:0000313" key="3">
    <source>
        <dbReference type="Proteomes" id="UP000823674"/>
    </source>
</evidence>
<reference evidence="2 3" key="1">
    <citation type="submission" date="2021-03" db="EMBL/GenBank/DDBJ databases">
        <authorList>
            <person name="King G.J."/>
            <person name="Bancroft I."/>
            <person name="Baten A."/>
            <person name="Bloomfield J."/>
            <person name="Borpatragohain P."/>
            <person name="He Z."/>
            <person name="Irish N."/>
            <person name="Irwin J."/>
            <person name="Liu K."/>
            <person name="Mauleon R.P."/>
            <person name="Moore J."/>
            <person name="Morris R."/>
            <person name="Ostergaard L."/>
            <person name="Wang B."/>
            <person name="Wells R."/>
        </authorList>
    </citation>
    <scope>NUCLEOTIDE SEQUENCE [LARGE SCALE GENOMIC DNA]</scope>
    <source>
        <strain evidence="2">R-o-18</strain>
        <tissue evidence="2">Leaf</tissue>
    </source>
</reference>
<name>A0ABQ7LBA2_BRACM</name>
<protein>
    <submittedName>
        <fullName evidence="2">Uncharacterized protein</fullName>
    </submittedName>
</protein>
<organism evidence="2 3">
    <name type="scientific">Brassica rapa subsp. trilocularis</name>
    <dbReference type="NCBI Taxonomy" id="1813537"/>
    <lineage>
        <taxon>Eukaryota</taxon>
        <taxon>Viridiplantae</taxon>
        <taxon>Streptophyta</taxon>
        <taxon>Embryophyta</taxon>
        <taxon>Tracheophyta</taxon>
        <taxon>Spermatophyta</taxon>
        <taxon>Magnoliopsida</taxon>
        <taxon>eudicotyledons</taxon>
        <taxon>Gunneridae</taxon>
        <taxon>Pentapetalae</taxon>
        <taxon>rosids</taxon>
        <taxon>malvids</taxon>
        <taxon>Brassicales</taxon>
        <taxon>Brassicaceae</taxon>
        <taxon>Brassiceae</taxon>
        <taxon>Brassica</taxon>
    </lineage>
</organism>
<keyword evidence="3" id="KW-1185">Reference proteome</keyword>
<evidence type="ECO:0000256" key="1">
    <source>
        <dbReference type="SAM" id="MobiDB-lite"/>
    </source>
</evidence>